<proteinExistence type="predicted"/>
<protein>
    <submittedName>
        <fullName evidence="2">Uncharacterized protein</fullName>
    </submittedName>
</protein>
<accession>A0A1V0SFN0</accession>
<name>A0A1V0SFN0_9VIRU</name>
<dbReference type="PANTHER" id="PTHR48176">
    <property type="entry name" value="DDRGK DOMAIN-CONTAINING PROTEIN 1"/>
    <property type="match status" value="1"/>
</dbReference>
<dbReference type="EMBL" id="KY684104">
    <property type="protein sequence ID" value="ARF10525.1"/>
    <property type="molecule type" value="Genomic_DNA"/>
</dbReference>
<dbReference type="InterPro" id="IPR050899">
    <property type="entry name" value="DDRGK_domain-containing"/>
</dbReference>
<feature type="compositionally biased region" description="Basic and acidic residues" evidence="1">
    <location>
        <begin position="74"/>
        <end position="320"/>
    </location>
</feature>
<dbReference type="PANTHER" id="PTHR48176:SF1">
    <property type="entry name" value="DDRGK DOMAIN-CONTAINING PROTEIN 1"/>
    <property type="match status" value="1"/>
</dbReference>
<evidence type="ECO:0000256" key="1">
    <source>
        <dbReference type="SAM" id="MobiDB-lite"/>
    </source>
</evidence>
<reference evidence="2" key="1">
    <citation type="journal article" date="2017" name="Science">
        <title>Giant viruses with an expanded complement of translation system components.</title>
        <authorList>
            <person name="Schulz F."/>
            <person name="Yutin N."/>
            <person name="Ivanova N.N."/>
            <person name="Ortega D.R."/>
            <person name="Lee T.K."/>
            <person name="Vierheilig J."/>
            <person name="Daims H."/>
            <person name="Horn M."/>
            <person name="Wagner M."/>
            <person name="Jensen G.J."/>
            <person name="Kyrpides N.C."/>
            <person name="Koonin E.V."/>
            <person name="Woyke T."/>
        </authorList>
    </citation>
    <scope>NUCLEOTIDE SEQUENCE</scope>
    <source>
        <strain evidence="2">HKV1</strain>
    </source>
</reference>
<sequence>MTNKFKNLEKLLKLKMVLEQDNNIDDFLSFNIVNLIDKKLNKYEKEGYYVPPKTLDTFKTIPTVEEISEIIDQEAERKARKEKTERKAREAKSKTKEADRKAKNAERREEEAERRNREEAKLAREEEARLAREQADRIAREDAERRAREEEARLAREEADRQAREEADRRAREEADRRAREEAERRNREEADRLAREEEARRAREEAERRNREEADRLAREEEARRNREEAERLAREEEARRAREEAERRSREEAERRNREEAERRNREEAERRTREDADRLVREEVERRKREEMERLDREAAERRTREEAERRTREDADRLVREEVERRKREEMERLDREAAERKAREAEAEQSVIEATQQLAKNEENKIISQIMSSQNMKYLWGIKFTIAQFEKIFTIKQVDNLNNKHILKIHKCDNNIIENNPSNKTLYILINKTNKINICSAVIFNNSEFKYDDFKSYFWELGSFCINNKLFKGKGYDDYLLNHILDNLPNNCNNIWLSTASENTASMYSLFGFSYLRNEDTFIKFGNKVINNSPNVFNIVYKKLNKVPTTMQPAEYNKVKYYKLNFINQMDEELPNIINSSYICSSVNILYIMHAIKNVDYDLFYSKEITRFNKERYYSNIEQYATILNHVYANTLNVDSVSETFFKYENGKITYSVKSFSNELRNIYNNNNNNNNNDKMKIENLLTAELNTPVNHFNLVYENNRAFIRVPDSFPVSENFPFYRIRDNIDDLVNVIQMEETNNMHDFLKQQIENFISLDQISSVMDENSLNELIDRTVFKINRIFNLIMNLKERKNYALPIQILNYEENHWYACVILKLNDQYYVYYIDSIEISKVMTITTIADYIINANIRLVALSIIAVLSYYYATPKDENKEAREKFINRILEKLKNIQEIAIGYNPIDY</sequence>
<organism evidence="2">
    <name type="scientific">Hokovirus HKV1</name>
    <dbReference type="NCBI Taxonomy" id="1977638"/>
    <lineage>
        <taxon>Viruses</taxon>
        <taxon>Varidnaviria</taxon>
        <taxon>Bamfordvirae</taxon>
        <taxon>Nucleocytoviricota</taxon>
        <taxon>Megaviricetes</taxon>
        <taxon>Imitervirales</taxon>
        <taxon>Mimiviridae</taxon>
        <taxon>Klosneuvirinae</taxon>
        <taxon>Hokovirus</taxon>
    </lineage>
</organism>
<feature type="region of interest" description="Disordered" evidence="1">
    <location>
        <begin position="70"/>
        <end position="320"/>
    </location>
</feature>
<gene>
    <name evidence="2" type="ORF">Hokovirus_2_52</name>
</gene>
<evidence type="ECO:0000313" key="2">
    <source>
        <dbReference type="EMBL" id="ARF10525.1"/>
    </source>
</evidence>
<dbReference type="GO" id="GO:0044389">
    <property type="term" value="F:ubiquitin-like protein ligase binding"/>
    <property type="evidence" value="ECO:0007669"/>
    <property type="project" value="TreeGrafter"/>
</dbReference>